<proteinExistence type="predicted"/>
<dbReference type="Gene3D" id="3.40.50.1820">
    <property type="entry name" value="alpha/beta hydrolase"/>
    <property type="match status" value="1"/>
</dbReference>
<dbReference type="InterPro" id="IPR050471">
    <property type="entry name" value="AB_hydrolase"/>
</dbReference>
<keyword evidence="3" id="KW-1185">Reference proteome</keyword>
<evidence type="ECO:0000259" key="1">
    <source>
        <dbReference type="Pfam" id="PF12697"/>
    </source>
</evidence>
<dbReference type="SUPFAM" id="SSF53474">
    <property type="entry name" value="alpha/beta-Hydrolases"/>
    <property type="match status" value="1"/>
</dbReference>
<dbReference type="InterPro" id="IPR000073">
    <property type="entry name" value="AB_hydrolase_1"/>
</dbReference>
<dbReference type="OrthoDB" id="19657at2759"/>
<dbReference type="PANTHER" id="PTHR43433">
    <property type="entry name" value="HYDROLASE, ALPHA/BETA FOLD FAMILY PROTEIN"/>
    <property type="match status" value="1"/>
</dbReference>
<dbReference type="Proteomes" id="UP000807342">
    <property type="component" value="Unassembled WGS sequence"/>
</dbReference>
<dbReference type="PANTHER" id="PTHR43433:SF5">
    <property type="entry name" value="AB HYDROLASE-1 DOMAIN-CONTAINING PROTEIN"/>
    <property type="match status" value="1"/>
</dbReference>
<comment type="caution">
    <text evidence="2">The sequence shown here is derived from an EMBL/GenBank/DDBJ whole genome shotgun (WGS) entry which is preliminary data.</text>
</comment>
<dbReference type="AlphaFoldDB" id="A0A9P6BXZ2"/>
<feature type="domain" description="AB hydrolase-1" evidence="1">
    <location>
        <begin position="87"/>
        <end position="322"/>
    </location>
</feature>
<protein>
    <submittedName>
        <fullName evidence="2">Alpha/beta-hydrolase</fullName>
    </submittedName>
</protein>
<gene>
    <name evidence="2" type="ORF">P691DRAFT_679183</name>
</gene>
<sequence length="337" mass="37425">MEFASVDLPTFFDSKTCVRKGLCPVTQLRPQGSEALESHSLYFEQHGRGTEYKILMIMGLNSSSFSWDAQVKWFGGGQAFREGEQEGGVKEEKSTVLVFDNRGVGNSGYPRGPYSTSEMAEDVVCLLDHVGWTNEREVHVVGISLGGMIAQELALRIPERIGSLVLAVTTPGGRPWNNLPPWKGVSCLTRLLFTPDPVKKAPLVGDMLFPREWLEKPNEDEPGKTNRQVQSETFLRRVAITKPQQLMGHVSQMAAGLTHRVSDAQLARISERVPKVTIVTGDEDHLVRPAMSRALKRAMRSAELVEWTGTGHGLHVQHRRAFNLVVERTCVEGAGRR</sequence>
<dbReference type="EMBL" id="MU151452">
    <property type="protein sequence ID" value="KAF9443632.1"/>
    <property type="molecule type" value="Genomic_DNA"/>
</dbReference>
<accession>A0A9P6BXZ2</accession>
<name>A0A9P6BXZ2_9AGAR</name>
<dbReference type="Pfam" id="PF12697">
    <property type="entry name" value="Abhydrolase_6"/>
    <property type="match status" value="1"/>
</dbReference>
<evidence type="ECO:0000313" key="2">
    <source>
        <dbReference type="EMBL" id="KAF9443632.1"/>
    </source>
</evidence>
<organism evidence="2 3">
    <name type="scientific">Macrolepiota fuliginosa MF-IS2</name>
    <dbReference type="NCBI Taxonomy" id="1400762"/>
    <lineage>
        <taxon>Eukaryota</taxon>
        <taxon>Fungi</taxon>
        <taxon>Dikarya</taxon>
        <taxon>Basidiomycota</taxon>
        <taxon>Agaricomycotina</taxon>
        <taxon>Agaricomycetes</taxon>
        <taxon>Agaricomycetidae</taxon>
        <taxon>Agaricales</taxon>
        <taxon>Agaricineae</taxon>
        <taxon>Agaricaceae</taxon>
        <taxon>Macrolepiota</taxon>
    </lineage>
</organism>
<dbReference type="InterPro" id="IPR029058">
    <property type="entry name" value="AB_hydrolase_fold"/>
</dbReference>
<evidence type="ECO:0000313" key="3">
    <source>
        <dbReference type="Proteomes" id="UP000807342"/>
    </source>
</evidence>
<reference evidence="2" key="1">
    <citation type="submission" date="2020-11" db="EMBL/GenBank/DDBJ databases">
        <authorList>
            <consortium name="DOE Joint Genome Institute"/>
            <person name="Ahrendt S."/>
            <person name="Riley R."/>
            <person name="Andreopoulos W."/>
            <person name="Labutti K."/>
            <person name="Pangilinan J."/>
            <person name="Ruiz-Duenas F.J."/>
            <person name="Barrasa J.M."/>
            <person name="Sanchez-Garcia M."/>
            <person name="Camarero S."/>
            <person name="Miyauchi S."/>
            <person name="Serrano A."/>
            <person name="Linde D."/>
            <person name="Babiker R."/>
            <person name="Drula E."/>
            <person name="Ayuso-Fernandez I."/>
            <person name="Pacheco R."/>
            <person name="Padilla G."/>
            <person name="Ferreira P."/>
            <person name="Barriuso J."/>
            <person name="Kellner H."/>
            <person name="Castanera R."/>
            <person name="Alfaro M."/>
            <person name="Ramirez L."/>
            <person name="Pisabarro A.G."/>
            <person name="Kuo A."/>
            <person name="Tritt A."/>
            <person name="Lipzen A."/>
            <person name="He G."/>
            <person name="Yan M."/>
            <person name="Ng V."/>
            <person name="Cullen D."/>
            <person name="Martin F."/>
            <person name="Rosso M.-N."/>
            <person name="Henrissat B."/>
            <person name="Hibbett D."/>
            <person name="Martinez A.T."/>
            <person name="Grigoriev I.V."/>
        </authorList>
    </citation>
    <scope>NUCLEOTIDE SEQUENCE</scope>
    <source>
        <strain evidence="2">MF-IS2</strain>
    </source>
</reference>
<dbReference type="PRINTS" id="PR00111">
    <property type="entry name" value="ABHYDROLASE"/>
</dbReference>